<comment type="caution">
    <text evidence="11">The sequence shown here is derived from an EMBL/GenBank/DDBJ whole genome shotgun (WGS) entry which is preliminary data.</text>
</comment>
<evidence type="ECO:0000256" key="2">
    <source>
        <dbReference type="ARBA" id="ARBA00022679"/>
    </source>
</evidence>
<reference evidence="11" key="1">
    <citation type="submission" date="2023-06" db="EMBL/GenBank/DDBJ databases">
        <title>Genome-scale phylogeny and comparative genomics of the fungal order Sordariales.</title>
        <authorList>
            <consortium name="Lawrence Berkeley National Laboratory"/>
            <person name="Hensen N."/>
            <person name="Bonometti L."/>
            <person name="Westerberg I."/>
            <person name="Brannstrom I.O."/>
            <person name="Guillou S."/>
            <person name="Cros-Aarteil S."/>
            <person name="Calhoun S."/>
            <person name="Haridas S."/>
            <person name="Kuo A."/>
            <person name="Mondo S."/>
            <person name="Pangilinan J."/>
            <person name="Riley R."/>
            <person name="Labutti K."/>
            <person name="Andreopoulos B."/>
            <person name="Lipzen A."/>
            <person name="Chen C."/>
            <person name="Yanf M."/>
            <person name="Daum C."/>
            <person name="Ng V."/>
            <person name="Clum A."/>
            <person name="Steindorff A."/>
            <person name="Ohm R."/>
            <person name="Martin F."/>
            <person name="Silar P."/>
            <person name="Natvig D."/>
            <person name="Lalanne C."/>
            <person name="Gautier V."/>
            <person name="Ament-Velasquez S.L."/>
            <person name="Kruys A."/>
            <person name="Hutchinson M.I."/>
            <person name="Powell A.J."/>
            <person name="Barry K."/>
            <person name="Miller A.N."/>
            <person name="Grigoriev I.V."/>
            <person name="Debuchy R."/>
            <person name="Gladieux P."/>
            <person name="Thoren M.H."/>
            <person name="Johannesson H."/>
        </authorList>
    </citation>
    <scope>NUCLEOTIDE SEQUENCE</scope>
    <source>
        <strain evidence="11">CBS 606.72</strain>
    </source>
</reference>
<evidence type="ECO:0000313" key="12">
    <source>
        <dbReference type="Proteomes" id="UP001175000"/>
    </source>
</evidence>
<keyword evidence="12" id="KW-1185">Reference proteome</keyword>
<dbReference type="InterPro" id="IPR058758">
    <property type="entry name" value="UBA_RNF216"/>
</dbReference>
<comment type="pathway">
    <text evidence="1">Protein modification; protein ubiquitination.</text>
</comment>
<dbReference type="GO" id="GO:0016740">
    <property type="term" value="F:transferase activity"/>
    <property type="evidence" value="ECO:0007669"/>
    <property type="project" value="UniProtKB-KW"/>
</dbReference>
<evidence type="ECO:0000256" key="4">
    <source>
        <dbReference type="ARBA" id="ARBA00022737"/>
    </source>
</evidence>
<evidence type="ECO:0000256" key="7">
    <source>
        <dbReference type="ARBA" id="ARBA00022833"/>
    </source>
</evidence>
<dbReference type="EMBL" id="JAULSU010000002">
    <property type="protein sequence ID" value="KAK0627784.1"/>
    <property type="molecule type" value="Genomic_DNA"/>
</dbReference>
<keyword evidence="3" id="KW-0479">Metal-binding</keyword>
<gene>
    <name evidence="11" type="ORF">B0T14DRAFT_422855</name>
</gene>
<keyword evidence="2" id="KW-0808">Transferase</keyword>
<feature type="domain" description="RING-type" evidence="10">
    <location>
        <begin position="272"/>
        <end position="576"/>
    </location>
</feature>
<dbReference type="Pfam" id="PF26112">
    <property type="entry name" value="UBA_RNF216"/>
    <property type="match status" value="1"/>
</dbReference>
<organism evidence="11 12">
    <name type="scientific">Immersiella caudata</name>
    <dbReference type="NCBI Taxonomy" id="314043"/>
    <lineage>
        <taxon>Eukaryota</taxon>
        <taxon>Fungi</taxon>
        <taxon>Dikarya</taxon>
        <taxon>Ascomycota</taxon>
        <taxon>Pezizomycotina</taxon>
        <taxon>Sordariomycetes</taxon>
        <taxon>Sordariomycetidae</taxon>
        <taxon>Sordariales</taxon>
        <taxon>Lasiosphaeriaceae</taxon>
        <taxon>Immersiella</taxon>
    </lineage>
</organism>
<evidence type="ECO:0000256" key="3">
    <source>
        <dbReference type="ARBA" id="ARBA00022723"/>
    </source>
</evidence>
<dbReference type="CDD" id="cd20353">
    <property type="entry name" value="Rcat_RBR_RNF216"/>
    <property type="match status" value="1"/>
</dbReference>
<evidence type="ECO:0000256" key="5">
    <source>
        <dbReference type="ARBA" id="ARBA00022771"/>
    </source>
</evidence>
<name>A0AA40C7T5_9PEZI</name>
<evidence type="ECO:0000256" key="9">
    <source>
        <dbReference type="SAM" id="Phobius"/>
    </source>
</evidence>
<dbReference type="InterPro" id="IPR047544">
    <property type="entry name" value="RING-HC_RBR_RNF216"/>
</dbReference>
<dbReference type="InterPro" id="IPR047546">
    <property type="entry name" value="Rcat_RBR_RNF216"/>
</dbReference>
<dbReference type="GO" id="GO:0008270">
    <property type="term" value="F:zinc ion binding"/>
    <property type="evidence" value="ECO:0007669"/>
    <property type="project" value="UniProtKB-KW"/>
</dbReference>
<dbReference type="InterPro" id="IPR044066">
    <property type="entry name" value="TRIAD_supradom"/>
</dbReference>
<evidence type="ECO:0000256" key="6">
    <source>
        <dbReference type="ARBA" id="ARBA00022786"/>
    </source>
</evidence>
<dbReference type="CDD" id="cd16630">
    <property type="entry name" value="RING-HC_RBR_RNF216"/>
    <property type="match status" value="1"/>
</dbReference>
<evidence type="ECO:0000259" key="10">
    <source>
        <dbReference type="PROSITE" id="PS51873"/>
    </source>
</evidence>
<proteinExistence type="predicted"/>
<feature type="transmembrane region" description="Helical" evidence="9">
    <location>
        <begin position="412"/>
        <end position="445"/>
    </location>
</feature>
<keyword evidence="9" id="KW-1133">Transmembrane helix</keyword>
<dbReference type="InterPro" id="IPR051628">
    <property type="entry name" value="LUBAC_E3_Ligases"/>
</dbReference>
<dbReference type="AlphaFoldDB" id="A0AA40C7T5"/>
<keyword evidence="5" id="KW-0863">Zinc-finger</keyword>
<dbReference type="Proteomes" id="UP001175000">
    <property type="component" value="Unassembled WGS sequence"/>
</dbReference>
<feature type="compositionally biased region" description="Polar residues" evidence="8">
    <location>
        <begin position="18"/>
        <end position="30"/>
    </location>
</feature>
<keyword evidence="7" id="KW-0862">Zinc</keyword>
<dbReference type="Gene3D" id="1.20.120.1750">
    <property type="match status" value="1"/>
</dbReference>
<keyword evidence="6" id="KW-0833">Ubl conjugation pathway</keyword>
<feature type="compositionally biased region" description="Low complexity" evidence="8">
    <location>
        <begin position="1"/>
        <end position="12"/>
    </location>
</feature>
<dbReference type="PANTHER" id="PTHR22770:SF42">
    <property type="entry name" value="FINGER PROTEIN (ZIN), PUTATIVE (AFU_ORTHOLOGUE AFUA_4G03910)-RELATED"/>
    <property type="match status" value="1"/>
</dbReference>
<keyword evidence="9" id="KW-0472">Membrane</keyword>
<evidence type="ECO:0000256" key="8">
    <source>
        <dbReference type="SAM" id="MobiDB-lite"/>
    </source>
</evidence>
<keyword evidence="4" id="KW-0677">Repeat</keyword>
<dbReference type="Pfam" id="PF26200">
    <property type="entry name" value="Rcat_RNF216"/>
    <property type="match status" value="1"/>
</dbReference>
<dbReference type="PROSITE" id="PS51873">
    <property type="entry name" value="TRIAD"/>
    <property type="match status" value="1"/>
</dbReference>
<evidence type="ECO:0000256" key="1">
    <source>
        <dbReference type="ARBA" id="ARBA00004906"/>
    </source>
</evidence>
<dbReference type="SUPFAM" id="SSF57850">
    <property type="entry name" value="RING/U-box"/>
    <property type="match status" value="1"/>
</dbReference>
<sequence>MGLSSLLGSSSSRAAKSKNLTFPSAESVASNPADLSESIYITAEDDLKPLESEPPDLRELNTGLEALAVVFPDVQIEVFRELLSKFDGESRLFVVADTLLKNRVEWVKGRWKAPAAQQSRAADALVPSNEKFRSEDYKAAVKVLAKHEFKGLPRSTISAVLAESNYSYLEARKTLVDLSSKSWMFSISNFFSSRRKPQLDTEPENHQLIIWKSTGRGSIEPCLKPTGNAELDRELYEQLIAPLKAKRIVEQQTDDHRLAIELNTSEAEDAHGTIECTCCFADCPFEEFTSCNTEGHMVCFRCVQHSISEAIFGQGWQRGIDHQTGMLRCLAVDSQECQGRIAQHHIYRAMLEEKRGAEVLHKLEQRLADHSLVSSGLPLVRCPFCPFAEVDDVYLPQGLGESHTSLWAAHHIYNILFIGLCLCAIPFVLPFLILLAAVCSAAWLFSKYILEDHLVKEYRLAQERRRRRRRGLKFQCQNPDCRRASCLSCSKQWLDIHICNESALVALRTQVEQAMSMAIKRVCPRCNTSFVKTAGCNKLTCPCGYKMCYVCRKDIGGTGDGPDVGYRHFCEHFRPEGDPKACTQCKKCNLWESENEEQVLQMAKEEAERGWRKSQNRELSSAEMVFLETGMGVQPSSTPTSLERAVLNWKWPTVAELCDHIVELETWFA</sequence>
<protein>
    <recommendedName>
        <fullName evidence="10">RING-type domain-containing protein</fullName>
    </recommendedName>
</protein>
<keyword evidence="9" id="KW-0812">Transmembrane</keyword>
<dbReference type="Pfam" id="PF26191">
    <property type="entry name" value="RING-HC_RBR_RNF216"/>
    <property type="match status" value="1"/>
</dbReference>
<dbReference type="PANTHER" id="PTHR22770">
    <property type="entry name" value="UBIQUITIN CONJUGATING ENZYME 7 INTERACTING PROTEIN-RELATED"/>
    <property type="match status" value="1"/>
</dbReference>
<feature type="region of interest" description="Disordered" evidence="8">
    <location>
        <begin position="1"/>
        <end position="31"/>
    </location>
</feature>
<accession>A0AA40C7T5</accession>
<evidence type="ECO:0000313" key="11">
    <source>
        <dbReference type="EMBL" id="KAK0627784.1"/>
    </source>
</evidence>